<sequence>MEAVQAAKRSILRSDDHVVEDLLAEAGEFSGLLHLDASRKAMENFLARGGQTREGELRLGALVNEINDSASD</sequence>
<evidence type="ECO:0000313" key="1">
    <source>
        <dbReference type="EMBL" id="CAB4561991.1"/>
    </source>
</evidence>
<name>A0A6J6DDF9_9ZZZZ</name>
<accession>A0A6J6DDF9</accession>
<reference evidence="1" key="1">
    <citation type="submission" date="2020-05" db="EMBL/GenBank/DDBJ databases">
        <authorList>
            <person name="Chiriac C."/>
            <person name="Salcher M."/>
            <person name="Ghai R."/>
            <person name="Kavagutti S V."/>
        </authorList>
    </citation>
    <scope>NUCLEOTIDE SEQUENCE</scope>
</reference>
<organism evidence="1">
    <name type="scientific">freshwater metagenome</name>
    <dbReference type="NCBI Taxonomy" id="449393"/>
    <lineage>
        <taxon>unclassified sequences</taxon>
        <taxon>metagenomes</taxon>
        <taxon>ecological metagenomes</taxon>
    </lineage>
</organism>
<gene>
    <name evidence="1" type="ORF">UFOPK1619_00449</name>
</gene>
<proteinExistence type="predicted"/>
<protein>
    <submittedName>
        <fullName evidence="1">Unannotated protein</fullName>
    </submittedName>
</protein>
<dbReference type="EMBL" id="CAEZTI010000067">
    <property type="protein sequence ID" value="CAB4561991.1"/>
    <property type="molecule type" value="Genomic_DNA"/>
</dbReference>
<dbReference type="AlphaFoldDB" id="A0A6J6DDF9"/>